<feature type="domain" description="Cytochrome b561" evidence="13">
    <location>
        <begin position="171"/>
        <end position="371"/>
    </location>
</feature>
<dbReference type="GO" id="GO:0016020">
    <property type="term" value="C:membrane"/>
    <property type="evidence" value="ECO:0007669"/>
    <property type="project" value="UniProtKB-SubCell"/>
</dbReference>
<sequence length="410" mass="42925">MLFLIFLLLTSPGAGAGARCSPATALKTYEKCMNLPTQDASLAWTFHPRNATLDLAFSGTFISPSGWIAVGINPNSPAMSGARALISFADPNSGALLVLPFILDPSTKLQRTPLVSQPLDLPVLSSSAALLSSPVVGDGAAIHIHATLRLSPNRTHLHLVWNRGLYVQGYSPTIHPTTAADLASRATVDLLSAAASQARSTLPDWFRSAHGAINAVSWGFLLPAGAMAARYLRQWPGVGPAWFYAHAAAQMVGLAAGVVGFGMGVAMGRASEGVEYGMHRGLAVAAVAAGGLQAAAVMFRPGAAHRLRKYWRSYHHLVGYGLVVVGVVNVFQGMEVMGLRRSYAKLAYCVALATAAGACVALEANAWVVFCRKAEEDKVRREEVGDGRRIRGGGAAGATDGCGVKGKGIL</sequence>
<feature type="binding site" description="axial binding residue" evidence="9">
    <location>
        <position position="210"/>
    </location>
    <ligand>
        <name>heme b</name>
        <dbReference type="ChEBI" id="CHEBI:60344"/>
        <label>1</label>
    </ligand>
    <ligandPart>
        <name>Fe</name>
        <dbReference type="ChEBI" id="CHEBI:18248"/>
    </ligandPart>
</feature>
<dbReference type="Proteomes" id="UP000236161">
    <property type="component" value="Unassembled WGS sequence"/>
</dbReference>
<keyword evidence="5 8" id="KW-0249">Electron transport</keyword>
<evidence type="ECO:0000256" key="2">
    <source>
        <dbReference type="ARBA" id="ARBA00022448"/>
    </source>
</evidence>
<dbReference type="GO" id="GO:0046872">
    <property type="term" value="F:metal ion binding"/>
    <property type="evidence" value="ECO:0007669"/>
    <property type="project" value="UniProtKB-KW"/>
</dbReference>
<feature type="domain" description="DOMON" evidence="12">
    <location>
        <begin position="38"/>
        <end position="164"/>
    </location>
</feature>
<dbReference type="InterPro" id="IPR045265">
    <property type="entry name" value="AIR12_DOMON"/>
</dbReference>
<keyword evidence="3 10" id="KW-0812">Transmembrane</keyword>
<keyword evidence="4 11" id="KW-0732">Signal</keyword>
<dbReference type="InterPro" id="IPR005018">
    <property type="entry name" value="DOMON_domain"/>
</dbReference>
<dbReference type="PIRSF" id="PIRSF037471">
    <property type="entry name" value="UCP037471"/>
    <property type="match status" value="1"/>
</dbReference>
<keyword evidence="7 8" id="KW-0472">Membrane</keyword>
<dbReference type="InterPro" id="IPR017214">
    <property type="entry name" value="UCP037471"/>
</dbReference>
<evidence type="ECO:0000256" key="10">
    <source>
        <dbReference type="SAM" id="Phobius"/>
    </source>
</evidence>
<dbReference type="InterPro" id="IPR006593">
    <property type="entry name" value="Cyt_b561/ferric_Rdtase_TM"/>
</dbReference>
<evidence type="ECO:0000259" key="13">
    <source>
        <dbReference type="PROSITE" id="PS50939"/>
    </source>
</evidence>
<evidence type="ECO:0000313" key="14">
    <source>
        <dbReference type="EMBL" id="PKA49842.1"/>
    </source>
</evidence>
<dbReference type="SMART" id="SM00665">
    <property type="entry name" value="B561"/>
    <property type="match status" value="1"/>
</dbReference>
<proteinExistence type="predicted"/>
<dbReference type="STRING" id="1088818.A0A2I0A2R1"/>
<feature type="transmembrane region" description="Helical" evidence="10">
    <location>
        <begin position="282"/>
        <end position="302"/>
    </location>
</feature>
<dbReference type="OrthoDB" id="19261at2759"/>
<name>A0A2I0A2R1_9ASPA</name>
<evidence type="ECO:0000313" key="15">
    <source>
        <dbReference type="Proteomes" id="UP000236161"/>
    </source>
</evidence>
<keyword evidence="6 10" id="KW-1133">Transmembrane helix</keyword>
<dbReference type="PANTHER" id="PTHR23130">
    <property type="entry name" value="CYTOCHROME B561 AND DOMON DOMAIN-CONTAINING PROTEIN"/>
    <property type="match status" value="1"/>
</dbReference>
<evidence type="ECO:0000256" key="7">
    <source>
        <dbReference type="ARBA" id="ARBA00023136"/>
    </source>
</evidence>
<dbReference type="AlphaFoldDB" id="A0A2I0A2R1"/>
<dbReference type="CDD" id="cd09629">
    <property type="entry name" value="DOMON_CIL1_like"/>
    <property type="match status" value="1"/>
</dbReference>
<dbReference type="CDD" id="cd08760">
    <property type="entry name" value="Cyt_b561_FRRS1_like"/>
    <property type="match status" value="1"/>
</dbReference>
<feature type="transmembrane region" description="Helical" evidence="10">
    <location>
        <begin position="209"/>
        <end position="229"/>
    </location>
</feature>
<comment type="subcellular location">
    <subcellularLocation>
        <location evidence="1">Membrane</location>
    </subcellularLocation>
</comment>
<dbReference type="PROSITE" id="PS50939">
    <property type="entry name" value="CYTOCHROME_B561"/>
    <property type="match status" value="1"/>
</dbReference>
<keyword evidence="15" id="KW-1185">Reference proteome</keyword>
<feature type="transmembrane region" description="Helical" evidence="10">
    <location>
        <begin position="314"/>
        <end position="334"/>
    </location>
</feature>
<feature type="binding site" description="axial binding residue" evidence="9">
    <location>
        <position position="279"/>
    </location>
    <ligand>
        <name>heme b</name>
        <dbReference type="ChEBI" id="CHEBI:60344"/>
        <label>1</label>
    </ligand>
    <ligandPart>
        <name>Fe</name>
        <dbReference type="ChEBI" id="CHEBI:18248"/>
    </ligandPart>
</feature>
<evidence type="ECO:0000256" key="1">
    <source>
        <dbReference type="ARBA" id="ARBA00004370"/>
    </source>
</evidence>
<dbReference type="Pfam" id="PF04526">
    <property type="entry name" value="DUF568"/>
    <property type="match status" value="1"/>
</dbReference>
<feature type="binding site" description="axial binding residue" evidence="9">
    <location>
        <position position="315"/>
    </location>
    <ligand>
        <name>heme b</name>
        <dbReference type="ChEBI" id="CHEBI:60344"/>
        <label>1</label>
    </ligand>
    <ligandPart>
        <name>Fe</name>
        <dbReference type="ChEBI" id="CHEBI:18248"/>
    </ligandPart>
</feature>
<organism evidence="14 15">
    <name type="scientific">Apostasia shenzhenica</name>
    <dbReference type="NCBI Taxonomy" id="1088818"/>
    <lineage>
        <taxon>Eukaryota</taxon>
        <taxon>Viridiplantae</taxon>
        <taxon>Streptophyta</taxon>
        <taxon>Embryophyta</taxon>
        <taxon>Tracheophyta</taxon>
        <taxon>Spermatophyta</taxon>
        <taxon>Magnoliopsida</taxon>
        <taxon>Liliopsida</taxon>
        <taxon>Asparagales</taxon>
        <taxon>Orchidaceae</taxon>
        <taxon>Apostasioideae</taxon>
        <taxon>Apostasia</taxon>
    </lineage>
</organism>
<keyword evidence="9" id="KW-0479">Metal-binding</keyword>
<reference evidence="14 15" key="1">
    <citation type="journal article" date="2017" name="Nature">
        <title>The Apostasia genome and the evolution of orchids.</title>
        <authorList>
            <person name="Zhang G.Q."/>
            <person name="Liu K.W."/>
            <person name="Li Z."/>
            <person name="Lohaus R."/>
            <person name="Hsiao Y.Y."/>
            <person name="Niu S.C."/>
            <person name="Wang J.Y."/>
            <person name="Lin Y.C."/>
            <person name="Xu Q."/>
            <person name="Chen L.J."/>
            <person name="Yoshida K."/>
            <person name="Fujiwara S."/>
            <person name="Wang Z.W."/>
            <person name="Zhang Y.Q."/>
            <person name="Mitsuda N."/>
            <person name="Wang M."/>
            <person name="Liu G.H."/>
            <person name="Pecoraro L."/>
            <person name="Huang H.X."/>
            <person name="Xiao X.J."/>
            <person name="Lin M."/>
            <person name="Wu X.Y."/>
            <person name="Wu W.L."/>
            <person name="Chen Y.Y."/>
            <person name="Chang S.B."/>
            <person name="Sakamoto S."/>
            <person name="Ohme-Takagi M."/>
            <person name="Yagi M."/>
            <person name="Zeng S.J."/>
            <person name="Shen C.Y."/>
            <person name="Yeh C.M."/>
            <person name="Luo Y.B."/>
            <person name="Tsai W.C."/>
            <person name="Van de Peer Y."/>
            <person name="Liu Z.J."/>
        </authorList>
    </citation>
    <scope>NUCLEOTIDE SEQUENCE [LARGE SCALE GENOMIC DNA]</scope>
    <source>
        <strain evidence="15">cv. Shenzhen</strain>
        <tissue evidence="14">Stem</tissue>
    </source>
</reference>
<keyword evidence="2 8" id="KW-0813">Transport</keyword>
<feature type="chain" id="PRO_5014113764" description="Cytochrome b561 and DOMON domain-containing protein" evidence="11">
    <location>
        <begin position="18"/>
        <end position="410"/>
    </location>
</feature>
<evidence type="ECO:0000256" key="3">
    <source>
        <dbReference type="ARBA" id="ARBA00022692"/>
    </source>
</evidence>
<evidence type="ECO:0000256" key="4">
    <source>
        <dbReference type="ARBA" id="ARBA00022729"/>
    </source>
</evidence>
<gene>
    <name evidence="14" type="primary">AIR12</name>
    <name evidence="14" type="ORF">AXF42_Ash004384</name>
</gene>
<feature type="binding site" description="axial binding residue" evidence="9">
    <location>
        <position position="246"/>
    </location>
    <ligand>
        <name>heme b</name>
        <dbReference type="ChEBI" id="CHEBI:60344"/>
        <label>1</label>
    </ligand>
    <ligandPart>
        <name>Fe</name>
        <dbReference type="ChEBI" id="CHEBI:18248"/>
    </ligandPart>
</feature>
<evidence type="ECO:0000256" key="11">
    <source>
        <dbReference type="SAM" id="SignalP"/>
    </source>
</evidence>
<evidence type="ECO:0000256" key="9">
    <source>
        <dbReference type="PIRSR" id="PIRSR037471-1"/>
    </source>
</evidence>
<feature type="signal peptide" evidence="11">
    <location>
        <begin position="1"/>
        <end position="17"/>
    </location>
</feature>
<protein>
    <recommendedName>
        <fullName evidence="8">Cytochrome b561 and DOMON domain-containing protein</fullName>
    </recommendedName>
</protein>
<dbReference type="EMBL" id="KZ452037">
    <property type="protein sequence ID" value="PKA49842.1"/>
    <property type="molecule type" value="Genomic_DNA"/>
</dbReference>
<dbReference type="Gene3D" id="1.20.120.1770">
    <property type="match status" value="1"/>
</dbReference>
<evidence type="ECO:0000256" key="6">
    <source>
        <dbReference type="ARBA" id="ARBA00022989"/>
    </source>
</evidence>
<feature type="transmembrane region" description="Helical" evidence="10">
    <location>
        <begin position="346"/>
        <end position="371"/>
    </location>
</feature>
<keyword evidence="9" id="KW-0408">Iron</keyword>
<dbReference type="PANTHER" id="PTHR23130:SF60">
    <property type="entry name" value="CYTOCHROME B561 AND DOMON DOMAIN-CONTAINING PROTEIN"/>
    <property type="match status" value="1"/>
</dbReference>
<dbReference type="PROSITE" id="PS50836">
    <property type="entry name" value="DOMON"/>
    <property type="match status" value="1"/>
</dbReference>
<evidence type="ECO:0000256" key="5">
    <source>
        <dbReference type="ARBA" id="ARBA00022982"/>
    </source>
</evidence>
<evidence type="ECO:0000259" key="12">
    <source>
        <dbReference type="PROSITE" id="PS50836"/>
    </source>
</evidence>
<accession>A0A2I0A2R1</accession>
<evidence type="ECO:0000256" key="8">
    <source>
        <dbReference type="PIRNR" id="PIRNR037471"/>
    </source>
</evidence>
<comment type="cofactor">
    <cofactor evidence="8">
        <name>heme b</name>
        <dbReference type="ChEBI" id="CHEBI:60344"/>
    </cofactor>
    <text evidence="8">Binds 2 heme b groups non-covalently.</text>
</comment>
<feature type="transmembrane region" description="Helical" evidence="10">
    <location>
        <begin position="241"/>
        <end position="262"/>
    </location>
</feature>